<evidence type="ECO:0000313" key="2">
    <source>
        <dbReference type="Proteomes" id="UP000289856"/>
    </source>
</evidence>
<name>A0A3T1D7B2_9BACL</name>
<evidence type="ECO:0000313" key="1">
    <source>
        <dbReference type="EMBL" id="BBI33929.1"/>
    </source>
</evidence>
<dbReference type="KEGG" id="cohn:KCTCHS21_33280"/>
<protein>
    <submittedName>
        <fullName evidence="1">Uncharacterized protein</fullName>
    </submittedName>
</protein>
<reference evidence="1 2" key="1">
    <citation type="submission" date="2019-01" db="EMBL/GenBank/DDBJ databases">
        <title>Complete genome sequence of Cohnella hallensis HS21 isolated from Korean fir (Abies koreana) rhizospheric soil.</title>
        <authorList>
            <person name="Jiang L."/>
            <person name="Kang S.W."/>
            <person name="Kim S."/>
            <person name="Jung J."/>
            <person name="Kim C.Y."/>
            <person name="Kim D.H."/>
            <person name="Kim S.W."/>
            <person name="Lee J."/>
        </authorList>
    </citation>
    <scope>NUCLEOTIDE SEQUENCE [LARGE SCALE GENOMIC DNA]</scope>
    <source>
        <strain evidence="1 2">HS21</strain>
    </source>
</reference>
<dbReference type="AlphaFoldDB" id="A0A3T1D7B2"/>
<keyword evidence="2" id="KW-1185">Reference proteome</keyword>
<gene>
    <name evidence="1" type="ORF">KCTCHS21_33280</name>
</gene>
<dbReference type="Proteomes" id="UP000289856">
    <property type="component" value="Chromosome"/>
</dbReference>
<sequence length="88" mass="10037">MIIPSRILSLVNIHEIKGFNGNRINRFADNSMPTSTSEVNPASRQWMGKAMYNMESPNKEIAVINAIKITDLYRLSLLCFLCEFKSNK</sequence>
<organism evidence="1 2">
    <name type="scientific">Cohnella abietis</name>
    <dbReference type="NCBI Taxonomy" id="2507935"/>
    <lineage>
        <taxon>Bacteria</taxon>
        <taxon>Bacillati</taxon>
        <taxon>Bacillota</taxon>
        <taxon>Bacilli</taxon>
        <taxon>Bacillales</taxon>
        <taxon>Paenibacillaceae</taxon>
        <taxon>Cohnella</taxon>
    </lineage>
</organism>
<dbReference type="EMBL" id="AP019400">
    <property type="protein sequence ID" value="BBI33929.1"/>
    <property type="molecule type" value="Genomic_DNA"/>
</dbReference>
<accession>A0A3T1D7B2</accession>
<proteinExistence type="predicted"/>